<dbReference type="InterPro" id="IPR026960">
    <property type="entry name" value="RVT-Znf"/>
</dbReference>
<proteinExistence type="predicted"/>
<sequence length="371" mass="43595">MRRGKAKVSWADVCLPKAEGGLGIRKLETFNVALMTTHIWKLLTRKESLCVKWIHAYKLNNRNFWDVQIASNVSWGWRKLLPIRHIVRPHIWYKIGNDDKIKDVVSNGAWKWPSAWFVAYPVLISIPIPIRIDDQEDILQWRKYDGSLDSFSVREAWNTIRENANEVDWFYLVWSHQSIPRHAIHVWLIMRRRLKTHDRMRQWDVGPDIDLNLLRCSLCKAQPDSHDHLFFECPYSSRVWLQVLHMEDIRFASSKWCDIMDWLLPISKQSNVLSIVGRLLVAAVSYYIWQERNNRVHGKGERHHEQLVKVIMEVTRLKLAFIKFKKSVRVDKLRATWKIANLLSDAFGGSRNANGSIANILIHMFNGVTMG</sequence>
<feature type="domain" description="Reverse transcriptase zinc-binding" evidence="1">
    <location>
        <begin position="151"/>
        <end position="240"/>
    </location>
</feature>
<dbReference type="PANTHER" id="PTHR33116">
    <property type="entry name" value="REVERSE TRANSCRIPTASE ZINC-BINDING DOMAIN-CONTAINING PROTEIN-RELATED-RELATED"/>
    <property type="match status" value="1"/>
</dbReference>
<evidence type="ECO:0000313" key="2">
    <source>
        <dbReference type="EMBL" id="GEU79014.1"/>
    </source>
</evidence>
<reference evidence="2" key="1">
    <citation type="journal article" date="2019" name="Sci. Rep.">
        <title>Draft genome of Tanacetum cinerariifolium, the natural source of mosquito coil.</title>
        <authorList>
            <person name="Yamashiro T."/>
            <person name="Shiraishi A."/>
            <person name="Satake H."/>
            <person name="Nakayama K."/>
        </authorList>
    </citation>
    <scope>NUCLEOTIDE SEQUENCE</scope>
</reference>
<accession>A0A6L2N3A5</accession>
<dbReference type="PANTHER" id="PTHR33116:SF76">
    <property type="entry name" value="DUF4283 DOMAIN-CONTAINING PROTEIN"/>
    <property type="match status" value="1"/>
</dbReference>
<evidence type="ECO:0000259" key="1">
    <source>
        <dbReference type="Pfam" id="PF13966"/>
    </source>
</evidence>
<comment type="caution">
    <text evidence="2">The sequence shown here is derived from an EMBL/GenBank/DDBJ whole genome shotgun (WGS) entry which is preliminary data.</text>
</comment>
<dbReference type="EMBL" id="BKCJ010007789">
    <property type="protein sequence ID" value="GEU79014.1"/>
    <property type="molecule type" value="Genomic_DNA"/>
</dbReference>
<gene>
    <name evidence="2" type="ORF">Tci_050992</name>
</gene>
<organism evidence="2">
    <name type="scientific">Tanacetum cinerariifolium</name>
    <name type="common">Dalmatian daisy</name>
    <name type="synonym">Chrysanthemum cinerariifolium</name>
    <dbReference type="NCBI Taxonomy" id="118510"/>
    <lineage>
        <taxon>Eukaryota</taxon>
        <taxon>Viridiplantae</taxon>
        <taxon>Streptophyta</taxon>
        <taxon>Embryophyta</taxon>
        <taxon>Tracheophyta</taxon>
        <taxon>Spermatophyta</taxon>
        <taxon>Magnoliopsida</taxon>
        <taxon>eudicotyledons</taxon>
        <taxon>Gunneridae</taxon>
        <taxon>Pentapetalae</taxon>
        <taxon>asterids</taxon>
        <taxon>campanulids</taxon>
        <taxon>Asterales</taxon>
        <taxon>Asteraceae</taxon>
        <taxon>Asteroideae</taxon>
        <taxon>Anthemideae</taxon>
        <taxon>Anthemidinae</taxon>
        <taxon>Tanacetum</taxon>
    </lineage>
</organism>
<name>A0A6L2N3A5_TANCI</name>
<dbReference type="Pfam" id="PF13966">
    <property type="entry name" value="zf-RVT"/>
    <property type="match status" value="1"/>
</dbReference>
<protein>
    <recommendedName>
        <fullName evidence="1">Reverse transcriptase zinc-binding domain-containing protein</fullName>
    </recommendedName>
</protein>
<dbReference type="AlphaFoldDB" id="A0A6L2N3A5"/>